<evidence type="ECO:0000256" key="2">
    <source>
        <dbReference type="ARBA" id="ARBA00022741"/>
    </source>
</evidence>
<keyword evidence="2" id="KW-0547">Nucleotide-binding</keyword>
<dbReference type="EMBL" id="WUTW01000006">
    <property type="protein sequence ID" value="MXQ67114.1"/>
    <property type="molecule type" value="Genomic_DNA"/>
</dbReference>
<dbReference type="PANTHER" id="PTHR45772:SF1">
    <property type="entry name" value="ABC TRANSPORTER ATP-BINDING PROTEIN"/>
    <property type="match status" value="1"/>
</dbReference>
<protein>
    <submittedName>
        <fullName evidence="5">ATP-binding cassette domain-containing protein</fullName>
    </submittedName>
</protein>
<feature type="domain" description="ABC transporter" evidence="4">
    <location>
        <begin position="7"/>
        <end position="256"/>
    </location>
</feature>
<dbReference type="PANTHER" id="PTHR45772">
    <property type="entry name" value="CONSERVED COMPONENT OF ABC TRANSPORTER FOR NATURAL AMINO ACIDS-RELATED"/>
    <property type="match status" value="1"/>
</dbReference>
<dbReference type="OrthoDB" id="4350300at2"/>
<dbReference type="InterPro" id="IPR051120">
    <property type="entry name" value="ABC_AA/LPS_Transport"/>
</dbReference>
<dbReference type="GO" id="GO:0016887">
    <property type="term" value="F:ATP hydrolysis activity"/>
    <property type="evidence" value="ECO:0007669"/>
    <property type="project" value="InterPro"/>
</dbReference>
<keyword evidence="3 5" id="KW-0067">ATP-binding</keyword>
<keyword evidence="1" id="KW-0813">Transport</keyword>
<accession>A0A6I4WJE4</accession>
<dbReference type="GO" id="GO:0005524">
    <property type="term" value="F:ATP binding"/>
    <property type="evidence" value="ECO:0007669"/>
    <property type="project" value="UniProtKB-KW"/>
</dbReference>
<dbReference type="SMART" id="SM00382">
    <property type="entry name" value="AAA"/>
    <property type="match status" value="1"/>
</dbReference>
<dbReference type="RefSeq" id="WP_161105314.1">
    <property type="nucleotide sequence ID" value="NZ_WUTW01000006.1"/>
</dbReference>
<proteinExistence type="predicted"/>
<dbReference type="Proteomes" id="UP000431901">
    <property type="component" value="Unassembled WGS sequence"/>
</dbReference>
<dbReference type="InterPro" id="IPR027417">
    <property type="entry name" value="P-loop_NTPase"/>
</dbReference>
<gene>
    <name evidence="5" type="ORF">GQ466_24160</name>
</gene>
<dbReference type="PROSITE" id="PS50893">
    <property type="entry name" value="ABC_TRANSPORTER_2"/>
    <property type="match status" value="1"/>
</dbReference>
<dbReference type="GO" id="GO:0005886">
    <property type="term" value="C:plasma membrane"/>
    <property type="evidence" value="ECO:0007669"/>
    <property type="project" value="TreeGrafter"/>
</dbReference>
<comment type="caution">
    <text evidence="5">The sequence shown here is derived from an EMBL/GenBank/DDBJ whole genome shotgun (WGS) entry which is preliminary data.</text>
</comment>
<dbReference type="InterPro" id="IPR003439">
    <property type="entry name" value="ABC_transporter-like_ATP-bd"/>
</dbReference>
<name>A0A6I4WJE4_9ACTN</name>
<dbReference type="Pfam" id="PF00005">
    <property type="entry name" value="ABC_tran"/>
    <property type="match status" value="1"/>
</dbReference>
<reference evidence="5 6" key="1">
    <citation type="submission" date="2019-12" db="EMBL/GenBank/DDBJ databases">
        <title>Nocardia macrotermitis sp. nov. and Nocardia aurantia sp. nov., isolated from the gut of the fungus growing-termite Macrotermes natalensis.</title>
        <authorList>
            <person name="Christine B."/>
            <person name="Rene B."/>
        </authorList>
    </citation>
    <scope>NUCLEOTIDE SEQUENCE [LARGE SCALE GENOMIC DNA]</scope>
    <source>
        <strain evidence="5 6">DSM 102126</strain>
    </source>
</reference>
<evidence type="ECO:0000313" key="5">
    <source>
        <dbReference type="EMBL" id="MXQ67114.1"/>
    </source>
</evidence>
<sequence length="256" mass="26182">MPAAEGLRATGLTVRIGPLTVLDGVDLLAPPGAVTGLVGPPGAGKTAFADAVTGLVRAAGTVRLDDADLTGAAPRVRARHGLARTFAAAAPFGSLTVRDNVRAAVEVHARTRPVAGRGWRDVRRRRRALRRASGATADALLARTGIAAHAGRAAAAVPLGTARLLDIARALAAGPRVLLLDDPSAGLPVPAARALEVLLRDLAAEGVAVLVADRDLDRVLGVCDTLYVLDRGRVVAAGPPARVRADPGVRAAFARR</sequence>
<organism evidence="5 6">
    <name type="scientific">Actinomadura rayongensis</name>
    <dbReference type="NCBI Taxonomy" id="1429076"/>
    <lineage>
        <taxon>Bacteria</taxon>
        <taxon>Bacillati</taxon>
        <taxon>Actinomycetota</taxon>
        <taxon>Actinomycetes</taxon>
        <taxon>Streptosporangiales</taxon>
        <taxon>Thermomonosporaceae</taxon>
        <taxon>Actinomadura</taxon>
    </lineage>
</organism>
<dbReference type="Gene3D" id="3.40.50.300">
    <property type="entry name" value="P-loop containing nucleotide triphosphate hydrolases"/>
    <property type="match status" value="1"/>
</dbReference>
<evidence type="ECO:0000313" key="6">
    <source>
        <dbReference type="Proteomes" id="UP000431901"/>
    </source>
</evidence>
<keyword evidence="6" id="KW-1185">Reference proteome</keyword>
<evidence type="ECO:0000259" key="4">
    <source>
        <dbReference type="PROSITE" id="PS50893"/>
    </source>
</evidence>
<dbReference type="InterPro" id="IPR003593">
    <property type="entry name" value="AAA+_ATPase"/>
</dbReference>
<evidence type="ECO:0000256" key="3">
    <source>
        <dbReference type="ARBA" id="ARBA00022840"/>
    </source>
</evidence>
<evidence type="ECO:0000256" key="1">
    <source>
        <dbReference type="ARBA" id="ARBA00022448"/>
    </source>
</evidence>
<dbReference type="SUPFAM" id="SSF52540">
    <property type="entry name" value="P-loop containing nucleoside triphosphate hydrolases"/>
    <property type="match status" value="1"/>
</dbReference>
<dbReference type="AlphaFoldDB" id="A0A6I4WJE4"/>